<dbReference type="InterPro" id="IPR001453">
    <property type="entry name" value="MoaB/Mog_dom"/>
</dbReference>
<dbReference type="eggNOG" id="COG1058">
    <property type="taxonomic scope" value="Bacteria"/>
</dbReference>
<dbReference type="InterPro" id="IPR036653">
    <property type="entry name" value="CinA-like_C"/>
</dbReference>
<sequence>MIKQVKAEIVAVGTELLLGQIANTNAQWLSQQLANYGINVYNHVVVGDNLTRVEESFYQAQQRSDLIIVTGGLGPTDDDLTREAFQNISQLSMIEHQPSMEKITAYFAKQQATMTPNNRKQARVFEGAEVWLNNAGMAPGMCVSFQNRTWIFLPGVPREMKALATEHLFPLVQQLVGKNEIIKSKVLKFIGIGESKLEHELKDIIQAQTNPTIAPLAQDDGIVIRLTAKSESDLQASQLIEHTEDQIINRVGSYFYGSDQDTLEGKVIDLLIKKQKKLAVAESITGGLFTGKISSVSGVSSVFEGGIVSYAAHVKQHVLDISEETLTDKGTISEACALAMAKNVAAKLGVPVGIGFTGVAGPDEVEGQPVGTVYIAIYDDGKEQVEKWMFQGDRNTIRNRAVLKGMELLYKWLKS</sequence>
<evidence type="ECO:0000313" key="3">
    <source>
        <dbReference type="EMBL" id="CDQ40046.1"/>
    </source>
</evidence>
<organism evidence="3 4">
    <name type="scientific">Virgibacillus massiliensis</name>
    <dbReference type="NCBI Taxonomy" id="1462526"/>
    <lineage>
        <taxon>Bacteria</taxon>
        <taxon>Bacillati</taxon>
        <taxon>Bacillota</taxon>
        <taxon>Bacilli</taxon>
        <taxon>Bacillales</taxon>
        <taxon>Bacillaceae</taxon>
        <taxon>Virgibacillus</taxon>
    </lineage>
</organism>
<dbReference type="AlphaFoldDB" id="A0A024QDN7"/>
<dbReference type="SUPFAM" id="SSF142433">
    <property type="entry name" value="CinA-like"/>
    <property type="match status" value="1"/>
</dbReference>
<dbReference type="CDD" id="cd00885">
    <property type="entry name" value="cinA"/>
    <property type="match status" value="1"/>
</dbReference>
<feature type="domain" description="MoaB/Mog" evidence="2">
    <location>
        <begin position="8"/>
        <end position="175"/>
    </location>
</feature>
<dbReference type="InterPro" id="IPR008135">
    <property type="entry name" value="Competence-induced_CinA"/>
</dbReference>
<dbReference type="Pfam" id="PF18146">
    <property type="entry name" value="CinA_KH"/>
    <property type="match status" value="1"/>
</dbReference>
<dbReference type="SMART" id="SM00852">
    <property type="entry name" value="MoCF_biosynth"/>
    <property type="match status" value="1"/>
</dbReference>
<protein>
    <recommendedName>
        <fullName evidence="1">Putative competence-damage inducible protein</fullName>
    </recommendedName>
</protein>
<dbReference type="Pfam" id="PF02464">
    <property type="entry name" value="CinA"/>
    <property type="match status" value="1"/>
</dbReference>
<dbReference type="NCBIfam" id="NF001813">
    <property type="entry name" value="PRK00549.1"/>
    <property type="match status" value="1"/>
</dbReference>
<dbReference type="HAMAP" id="MF_00226_B">
    <property type="entry name" value="CinA_B"/>
    <property type="match status" value="1"/>
</dbReference>
<keyword evidence="4" id="KW-1185">Reference proteome</keyword>
<proteinExistence type="inferred from homology"/>
<dbReference type="InterPro" id="IPR050101">
    <property type="entry name" value="CinA"/>
</dbReference>
<name>A0A024QDN7_9BACI</name>
<dbReference type="RefSeq" id="WP_021291508.1">
    <property type="nucleotide sequence ID" value="NZ_BNER01000004.1"/>
</dbReference>
<evidence type="ECO:0000313" key="4">
    <source>
        <dbReference type="Proteomes" id="UP000028875"/>
    </source>
</evidence>
<dbReference type="PANTHER" id="PTHR13939:SF0">
    <property type="entry name" value="NMN AMIDOHYDROLASE-LIKE PROTEIN YFAY"/>
    <property type="match status" value="1"/>
</dbReference>
<evidence type="ECO:0000256" key="1">
    <source>
        <dbReference type="HAMAP-Rule" id="MF_00226"/>
    </source>
</evidence>
<dbReference type="eggNOG" id="COG1546">
    <property type="taxonomic scope" value="Bacteria"/>
</dbReference>
<dbReference type="NCBIfam" id="TIGR00177">
    <property type="entry name" value="molyb_syn"/>
    <property type="match status" value="1"/>
</dbReference>
<reference evidence="4" key="2">
    <citation type="submission" date="2014-05" db="EMBL/GenBank/DDBJ databases">
        <title>Draft genome sequence of Virgibacillus massiliensis Vm-5.</title>
        <authorList>
            <person name="Khelaifia S."/>
            <person name="Croce O."/>
            <person name="Lagier J.C."/>
            <person name="Raoult D."/>
        </authorList>
    </citation>
    <scope>NUCLEOTIDE SEQUENCE [LARGE SCALE GENOMIC DNA]</scope>
    <source>
        <strain evidence="4">Vm-5</strain>
    </source>
</reference>
<dbReference type="EMBL" id="CCDP010000001">
    <property type="protein sequence ID" value="CDQ40046.1"/>
    <property type="molecule type" value="Genomic_DNA"/>
</dbReference>
<dbReference type="NCBIfam" id="TIGR00199">
    <property type="entry name" value="PncC_domain"/>
    <property type="match status" value="1"/>
</dbReference>
<dbReference type="Gene3D" id="3.30.70.2860">
    <property type="match status" value="1"/>
</dbReference>
<dbReference type="SUPFAM" id="SSF53218">
    <property type="entry name" value="Molybdenum cofactor biosynthesis proteins"/>
    <property type="match status" value="1"/>
</dbReference>
<dbReference type="Pfam" id="PF00994">
    <property type="entry name" value="MoCF_biosynth"/>
    <property type="match status" value="1"/>
</dbReference>
<evidence type="ECO:0000259" key="2">
    <source>
        <dbReference type="SMART" id="SM00852"/>
    </source>
</evidence>
<dbReference type="Proteomes" id="UP000028875">
    <property type="component" value="Unassembled WGS sequence"/>
</dbReference>
<comment type="similarity">
    <text evidence="1">Belongs to the CinA family.</text>
</comment>
<dbReference type="InterPro" id="IPR008136">
    <property type="entry name" value="CinA_C"/>
</dbReference>
<accession>A0A024QDN7</accession>
<dbReference type="Gene3D" id="3.90.950.20">
    <property type="entry name" value="CinA-like"/>
    <property type="match status" value="1"/>
</dbReference>
<reference evidence="3 4" key="1">
    <citation type="submission" date="2014-03" db="EMBL/GenBank/DDBJ databases">
        <authorList>
            <person name="Urmite Genomes U."/>
        </authorList>
    </citation>
    <scope>NUCLEOTIDE SEQUENCE [LARGE SCALE GENOMIC DNA]</scope>
    <source>
        <strain evidence="3 4">Vm-5</strain>
    </source>
</reference>
<dbReference type="STRING" id="1462526.BN990_02364"/>
<dbReference type="InterPro" id="IPR041424">
    <property type="entry name" value="CinA_KH"/>
</dbReference>
<gene>
    <name evidence="1 3" type="primary">cinA</name>
    <name evidence="3" type="ORF">BN990_02364</name>
</gene>
<dbReference type="PANTHER" id="PTHR13939">
    <property type="entry name" value="NICOTINAMIDE-NUCLEOTIDE AMIDOHYDROLASE PNCC"/>
    <property type="match status" value="1"/>
</dbReference>
<dbReference type="InterPro" id="IPR036425">
    <property type="entry name" value="MoaB/Mog-like_dom_sf"/>
</dbReference>
<dbReference type="Gene3D" id="3.40.980.10">
    <property type="entry name" value="MoaB/Mog-like domain"/>
    <property type="match status" value="1"/>
</dbReference>
<comment type="caution">
    <text evidence="3">The sequence shown here is derived from an EMBL/GenBank/DDBJ whole genome shotgun (WGS) entry which is preliminary data.</text>
</comment>
<dbReference type="NCBIfam" id="TIGR00200">
    <property type="entry name" value="cinA_nterm"/>
    <property type="match status" value="1"/>
</dbReference>
<dbReference type="PIRSF" id="PIRSF006728">
    <property type="entry name" value="CinA"/>
    <property type="match status" value="1"/>
</dbReference>